<evidence type="ECO:0000313" key="2">
    <source>
        <dbReference type="EMBL" id="OGZ20074.1"/>
    </source>
</evidence>
<evidence type="ECO:0000313" key="3">
    <source>
        <dbReference type="Proteomes" id="UP000178721"/>
    </source>
</evidence>
<reference evidence="2 3" key="1">
    <citation type="journal article" date="2016" name="Nat. Commun.">
        <title>Thousands of microbial genomes shed light on interconnected biogeochemical processes in an aquifer system.</title>
        <authorList>
            <person name="Anantharaman K."/>
            <person name="Brown C.T."/>
            <person name="Hug L.A."/>
            <person name="Sharon I."/>
            <person name="Castelle C.J."/>
            <person name="Probst A.J."/>
            <person name="Thomas B.C."/>
            <person name="Singh A."/>
            <person name="Wilkins M.J."/>
            <person name="Karaoz U."/>
            <person name="Brodie E.L."/>
            <person name="Williams K.H."/>
            <person name="Hubbard S.S."/>
            <person name="Banfield J.F."/>
        </authorList>
    </citation>
    <scope>NUCLEOTIDE SEQUENCE [LARGE SCALE GENOMIC DNA]</scope>
</reference>
<organism evidence="2 3">
    <name type="scientific">Candidatus Nealsonbacteria bacterium RIFCSPHIGHO2_01_FULL_43_31</name>
    <dbReference type="NCBI Taxonomy" id="1801665"/>
    <lineage>
        <taxon>Bacteria</taxon>
        <taxon>Candidatus Nealsoniibacteriota</taxon>
    </lineage>
</organism>
<dbReference type="Proteomes" id="UP000178721">
    <property type="component" value="Unassembled WGS sequence"/>
</dbReference>
<name>A0A1G2E2L0_9BACT</name>
<keyword evidence="1" id="KW-0175">Coiled coil</keyword>
<accession>A0A1G2E2L0</accession>
<dbReference type="EMBL" id="MHMA01000027">
    <property type="protein sequence ID" value="OGZ20074.1"/>
    <property type="molecule type" value="Genomic_DNA"/>
</dbReference>
<feature type="coiled-coil region" evidence="1">
    <location>
        <begin position="30"/>
        <end position="57"/>
    </location>
</feature>
<protein>
    <submittedName>
        <fullName evidence="2">Uncharacterized protein</fullName>
    </submittedName>
</protein>
<evidence type="ECO:0000256" key="1">
    <source>
        <dbReference type="SAM" id="Coils"/>
    </source>
</evidence>
<comment type="caution">
    <text evidence="2">The sequence shown here is derived from an EMBL/GenBank/DDBJ whole genome shotgun (WGS) entry which is preliminary data.</text>
</comment>
<proteinExistence type="predicted"/>
<gene>
    <name evidence="2" type="ORF">A2654_01735</name>
</gene>
<sequence>MLEDKDIQKLIEAQKEIFATKTEMANMFSVVATRDELNELKEEVSNLLESIQALTVSVDKLAKFFAIYHDEQISLGSKVDRLEKWIDQIAAKVGIKLES</sequence>
<dbReference type="AlphaFoldDB" id="A0A1G2E2L0"/>